<keyword evidence="3" id="KW-0597">Phosphoprotein</keyword>
<sequence length="218" mass="25400">GQQDVSYTCFASSEDLLASWESGLSVELLFLDIQIPGELSGMALAKIIRQRDPTVSIVFVTNYSDYVFEGYVVNALRYLKKPVNREDIFQCLDIAYRRFSLLSEKKLSIVRRDQRLVIPYCDIVYIEIQSHYLQLTLYQSTDKPEIRARLRDFAAALPQSLFCQCHRSYIVNVDHIRRFTRDSLTLSNHATIPVSQTFVSMLKKRYDWYYTGKRAALR</sequence>
<accession>A0A921IIN0</accession>
<name>A0A921IIN0_9FIRM</name>
<evidence type="ECO:0000256" key="2">
    <source>
        <dbReference type="ARBA" id="ARBA00024867"/>
    </source>
</evidence>
<organism evidence="6 7">
    <name type="scientific">Subdoligranulum variabile</name>
    <dbReference type="NCBI Taxonomy" id="214851"/>
    <lineage>
        <taxon>Bacteria</taxon>
        <taxon>Bacillati</taxon>
        <taxon>Bacillota</taxon>
        <taxon>Clostridia</taxon>
        <taxon>Eubacteriales</taxon>
        <taxon>Oscillospiraceae</taxon>
        <taxon>Subdoligranulum</taxon>
    </lineage>
</organism>
<evidence type="ECO:0000256" key="1">
    <source>
        <dbReference type="ARBA" id="ARBA00018672"/>
    </source>
</evidence>
<dbReference type="PANTHER" id="PTHR37299:SF1">
    <property type="entry name" value="STAGE 0 SPORULATION PROTEIN A HOMOLOG"/>
    <property type="match status" value="1"/>
</dbReference>
<evidence type="ECO:0000259" key="4">
    <source>
        <dbReference type="PROSITE" id="PS50110"/>
    </source>
</evidence>
<dbReference type="InterPro" id="IPR011006">
    <property type="entry name" value="CheY-like_superfamily"/>
</dbReference>
<dbReference type="Gene3D" id="3.40.50.2300">
    <property type="match status" value="1"/>
</dbReference>
<dbReference type="AlphaFoldDB" id="A0A921IIN0"/>
<dbReference type="PROSITE" id="PS50930">
    <property type="entry name" value="HTH_LYTTR"/>
    <property type="match status" value="1"/>
</dbReference>
<dbReference type="Proteomes" id="UP000782880">
    <property type="component" value="Unassembled WGS sequence"/>
</dbReference>
<feature type="domain" description="HTH LytTR-type" evidence="5">
    <location>
        <begin position="107"/>
        <end position="208"/>
    </location>
</feature>
<reference evidence="6" key="2">
    <citation type="submission" date="2021-09" db="EMBL/GenBank/DDBJ databases">
        <authorList>
            <person name="Gilroy R."/>
        </authorList>
    </citation>
    <scope>NUCLEOTIDE SEQUENCE</scope>
    <source>
        <strain evidence="6">ChiBcec21-2208</strain>
    </source>
</reference>
<keyword evidence="6" id="KW-0238">DNA-binding</keyword>
<dbReference type="PROSITE" id="PS50110">
    <property type="entry name" value="RESPONSE_REGULATORY"/>
    <property type="match status" value="1"/>
</dbReference>
<dbReference type="SUPFAM" id="SSF52172">
    <property type="entry name" value="CheY-like"/>
    <property type="match status" value="1"/>
</dbReference>
<dbReference type="EMBL" id="DYVE01000065">
    <property type="protein sequence ID" value="HJG27484.1"/>
    <property type="molecule type" value="Genomic_DNA"/>
</dbReference>
<dbReference type="GO" id="GO:0003677">
    <property type="term" value="F:DNA binding"/>
    <property type="evidence" value="ECO:0007669"/>
    <property type="project" value="UniProtKB-KW"/>
</dbReference>
<evidence type="ECO:0000259" key="5">
    <source>
        <dbReference type="PROSITE" id="PS50930"/>
    </source>
</evidence>
<feature type="domain" description="Response regulatory" evidence="4">
    <location>
        <begin position="1"/>
        <end position="96"/>
    </location>
</feature>
<dbReference type="InterPro" id="IPR007492">
    <property type="entry name" value="LytTR_DNA-bd_dom"/>
</dbReference>
<dbReference type="InterPro" id="IPR046947">
    <property type="entry name" value="LytR-like"/>
</dbReference>
<dbReference type="PANTHER" id="PTHR37299">
    <property type="entry name" value="TRANSCRIPTIONAL REGULATOR-RELATED"/>
    <property type="match status" value="1"/>
</dbReference>
<comment type="caution">
    <text evidence="6">The sequence shown here is derived from an EMBL/GenBank/DDBJ whole genome shotgun (WGS) entry which is preliminary data.</text>
</comment>
<comment type="function">
    <text evidence="2">May play the central regulatory role in sporulation. It may be an element of the effector pathway responsible for the activation of sporulation genes in response to nutritional stress. Spo0A may act in concert with spo0H (a sigma factor) to control the expression of some genes that are critical to the sporulation process.</text>
</comment>
<dbReference type="Pfam" id="PF00072">
    <property type="entry name" value="Response_reg"/>
    <property type="match status" value="1"/>
</dbReference>
<dbReference type="InterPro" id="IPR001789">
    <property type="entry name" value="Sig_transdc_resp-reg_receiver"/>
</dbReference>
<evidence type="ECO:0000313" key="7">
    <source>
        <dbReference type="Proteomes" id="UP000782880"/>
    </source>
</evidence>
<evidence type="ECO:0000313" key="6">
    <source>
        <dbReference type="EMBL" id="HJG27484.1"/>
    </source>
</evidence>
<evidence type="ECO:0000256" key="3">
    <source>
        <dbReference type="PROSITE-ProRule" id="PRU00169"/>
    </source>
</evidence>
<dbReference type="GO" id="GO:0000156">
    <property type="term" value="F:phosphorelay response regulator activity"/>
    <property type="evidence" value="ECO:0007669"/>
    <property type="project" value="InterPro"/>
</dbReference>
<proteinExistence type="predicted"/>
<gene>
    <name evidence="6" type="ORF">K8V20_02395</name>
</gene>
<dbReference type="Gene3D" id="2.40.50.1020">
    <property type="entry name" value="LytTr DNA-binding domain"/>
    <property type="match status" value="1"/>
</dbReference>
<dbReference type="SMART" id="SM00850">
    <property type="entry name" value="LytTR"/>
    <property type="match status" value="1"/>
</dbReference>
<dbReference type="Pfam" id="PF04397">
    <property type="entry name" value="LytTR"/>
    <property type="match status" value="1"/>
</dbReference>
<feature type="non-terminal residue" evidence="6">
    <location>
        <position position="1"/>
    </location>
</feature>
<feature type="modified residue" description="4-aspartylphosphate" evidence="3">
    <location>
        <position position="32"/>
    </location>
</feature>
<protein>
    <recommendedName>
        <fullName evidence="1">Stage 0 sporulation protein A homolog</fullName>
    </recommendedName>
</protein>
<reference evidence="6" key="1">
    <citation type="journal article" date="2021" name="PeerJ">
        <title>Extensive microbial diversity within the chicken gut microbiome revealed by metagenomics and culture.</title>
        <authorList>
            <person name="Gilroy R."/>
            <person name="Ravi A."/>
            <person name="Getino M."/>
            <person name="Pursley I."/>
            <person name="Horton D.L."/>
            <person name="Alikhan N.F."/>
            <person name="Baker D."/>
            <person name="Gharbi K."/>
            <person name="Hall N."/>
            <person name="Watson M."/>
            <person name="Adriaenssens E.M."/>
            <person name="Foster-Nyarko E."/>
            <person name="Jarju S."/>
            <person name="Secka A."/>
            <person name="Antonio M."/>
            <person name="Oren A."/>
            <person name="Chaudhuri R.R."/>
            <person name="La Ragione R."/>
            <person name="Hildebrand F."/>
            <person name="Pallen M.J."/>
        </authorList>
    </citation>
    <scope>NUCLEOTIDE SEQUENCE</scope>
    <source>
        <strain evidence="6">ChiBcec21-2208</strain>
    </source>
</reference>